<accession>A0A1W1VPS8</accession>
<keyword evidence="2" id="KW-1185">Reference proteome</keyword>
<evidence type="ECO:0000313" key="1">
    <source>
        <dbReference type="EMBL" id="SMB95358.1"/>
    </source>
</evidence>
<dbReference type="AlphaFoldDB" id="A0A1W1VPS8"/>
<name>A0A1W1VPS8_DESTI</name>
<dbReference type="OrthoDB" id="1684431at2"/>
<dbReference type="RefSeq" id="WP_084054188.1">
    <property type="nucleotide sequence ID" value="NZ_FWWT01000022.1"/>
</dbReference>
<organism evidence="1 2">
    <name type="scientific">Desulfonispora thiosulfatigenes DSM 11270</name>
    <dbReference type="NCBI Taxonomy" id="656914"/>
    <lineage>
        <taxon>Bacteria</taxon>
        <taxon>Bacillati</taxon>
        <taxon>Bacillota</taxon>
        <taxon>Clostridia</taxon>
        <taxon>Eubacteriales</taxon>
        <taxon>Peptococcaceae</taxon>
        <taxon>Desulfonispora</taxon>
    </lineage>
</organism>
<dbReference type="STRING" id="656914.SAMN00017405_0389"/>
<dbReference type="InterPro" id="IPR021808">
    <property type="entry name" value="DUF3383"/>
</dbReference>
<gene>
    <name evidence="1" type="ORF">SAMN00017405_0389</name>
</gene>
<sequence length="333" mass="36944">MKDFVVDIQKITKPISQQGFGIILILGTSKDKPYTEYKDLQEIAKDYGEESKEYKLASRIFGQKEIPKRIAIHSILWDSSTGSPTDLVNELQALIEVNNDWYYLTCTENGDDVIKELANWTDGQIRIYFSTTQNKALVETMQNENATVMYHNDTEAFVSEGLAAIGQAYEPGSVTFKFKTIEGVQASNIATADLNKLHENGGFSYIKKMGVLQTTEGITTSGEYIDVVIGAHFIKATMENEAMKLATSTPKIPYDNTGISMLVSVAEKVLKQAVQKGIILKDENGNGIYEITFSKREDAEFNDVAQRIYNGINWSAKLAGAIHTGKISGVLTY</sequence>
<evidence type="ECO:0008006" key="3">
    <source>
        <dbReference type="Google" id="ProtNLM"/>
    </source>
</evidence>
<protein>
    <recommendedName>
        <fullName evidence="3">DUF3383 family protein</fullName>
    </recommendedName>
</protein>
<dbReference type="EMBL" id="FWWT01000022">
    <property type="protein sequence ID" value="SMB95358.1"/>
    <property type="molecule type" value="Genomic_DNA"/>
</dbReference>
<dbReference type="Proteomes" id="UP000192731">
    <property type="component" value="Unassembled WGS sequence"/>
</dbReference>
<dbReference type="Pfam" id="PF11863">
    <property type="entry name" value="DUF3383"/>
    <property type="match status" value="1"/>
</dbReference>
<proteinExistence type="predicted"/>
<evidence type="ECO:0000313" key="2">
    <source>
        <dbReference type="Proteomes" id="UP000192731"/>
    </source>
</evidence>
<reference evidence="1 2" key="1">
    <citation type="submission" date="2017-04" db="EMBL/GenBank/DDBJ databases">
        <authorList>
            <person name="Afonso C.L."/>
            <person name="Miller P.J."/>
            <person name="Scott M.A."/>
            <person name="Spackman E."/>
            <person name="Goraichik I."/>
            <person name="Dimitrov K.M."/>
            <person name="Suarez D.L."/>
            <person name="Swayne D.E."/>
        </authorList>
    </citation>
    <scope>NUCLEOTIDE SEQUENCE [LARGE SCALE GENOMIC DNA]</scope>
    <source>
        <strain evidence="1 2">DSM 11270</strain>
    </source>
</reference>